<evidence type="ECO:0000313" key="1">
    <source>
        <dbReference type="EMBL" id="KAJ2768111.1"/>
    </source>
</evidence>
<sequence>MTMSGDHIDIKGRGTAVISKNCSDIGIDSVLHTPDSAMNLLSVSRLTESDLDVLFRKGKAYVYKDGKALMAVKAQNGLFPLTADSM</sequence>
<protein>
    <submittedName>
        <fullName evidence="1">Uncharacterized protein</fullName>
    </submittedName>
</protein>
<evidence type="ECO:0000313" key="2">
    <source>
        <dbReference type="Proteomes" id="UP001140066"/>
    </source>
</evidence>
<reference evidence="1" key="1">
    <citation type="submission" date="2022-07" db="EMBL/GenBank/DDBJ databases">
        <title>Phylogenomic reconstructions and comparative analyses of Kickxellomycotina fungi.</title>
        <authorList>
            <person name="Reynolds N.K."/>
            <person name="Stajich J.E."/>
            <person name="Barry K."/>
            <person name="Grigoriev I.V."/>
            <person name="Crous P."/>
            <person name="Smith M.E."/>
        </authorList>
    </citation>
    <scope>NUCLEOTIDE SEQUENCE</scope>
    <source>
        <strain evidence="1">BCRC 34191</strain>
    </source>
</reference>
<proteinExistence type="predicted"/>
<dbReference type="Proteomes" id="UP001140066">
    <property type="component" value="Unassembled WGS sequence"/>
</dbReference>
<comment type="caution">
    <text evidence="1">The sequence shown here is derived from an EMBL/GenBank/DDBJ whole genome shotgun (WGS) entry which is preliminary data.</text>
</comment>
<name>A0ACC1JV55_9FUNG</name>
<organism evidence="1 2">
    <name type="scientific">Coemansia linderi</name>
    <dbReference type="NCBI Taxonomy" id="2663919"/>
    <lineage>
        <taxon>Eukaryota</taxon>
        <taxon>Fungi</taxon>
        <taxon>Fungi incertae sedis</taxon>
        <taxon>Zoopagomycota</taxon>
        <taxon>Kickxellomycotina</taxon>
        <taxon>Kickxellomycetes</taxon>
        <taxon>Kickxellales</taxon>
        <taxon>Kickxellaceae</taxon>
        <taxon>Coemansia</taxon>
    </lineage>
</organism>
<feature type="non-terminal residue" evidence="1">
    <location>
        <position position="86"/>
    </location>
</feature>
<dbReference type="EMBL" id="JANBUK010003295">
    <property type="protein sequence ID" value="KAJ2768111.1"/>
    <property type="molecule type" value="Genomic_DNA"/>
</dbReference>
<accession>A0ACC1JV55</accession>
<keyword evidence="2" id="KW-1185">Reference proteome</keyword>
<gene>
    <name evidence="1" type="ORF">GGI18_005657</name>
</gene>